<evidence type="ECO:0000256" key="4">
    <source>
        <dbReference type="ARBA" id="ARBA00023002"/>
    </source>
</evidence>
<organismHost>
    <name type="scientific">Homo sapiens</name>
    <name type="common">Human</name>
    <dbReference type="NCBI Taxonomy" id="9606"/>
</organismHost>
<dbReference type="Pfam" id="PF04805">
    <property type="entry name" value="Pox_E10"/>
    <property type="match status" value="1"/>
</dbReference>
<evidence type="ECO:0000256" key="9">
    <source>
        <dbReference type="RuleBase" id="RU371123"/>
    </source>
</evidence>
<dbReference type="Proteomes" id="UP000174976">
    <property type="component" value="Segment"/>
</dbReference>
<dbReference type="EMBL" id="KY549143">
    <property type="protein sequence ID" value="QEM25167.1"/>
    <property type="molecule type" value="Genomic_DNA"/>
</dbReference>
<dbReference type="InterPro" id="IPR006890">
    <property type="entry name" value="Sulphydryl_Oase_FAD-link_ERV1"/>
</dbReference>
<organismHost>
    <name type="scientific">Microtus agrestis</name>
    <name type="common">Short-tailed field vole</name>
    <dbReference type="NCBI Taxonomy" id="29092"/>
</organismHost>
<evidence type="ECO:0000313" key="17">
    <source>
        <dbReference type="Proteomes" id="UP000174976"/>
    </source>
</evidence>
<dbReference type="PROSITE" id="PS51324">
    <property type="entry name" value="ERV_ALR"/>
    <property type="match status" value="1"/>
</dbReference>
<evidence type="ECO:0000256" key="3">
    <source>
        <dbReference type="ARBA" id="ARBA00022827"/>
    </source>
</evidence>
<evidence type="ECO:0000313" key="13">
    <source>
        <dbReference type="EMBL" id="ATB55116.1"/>
    </source>
</evidence>
<evidence type="ECO:0000256" key="6">
    <source>
        <dbReference type="ARBA" id="ARBA00023284"/>
    </source>
</evidence>
<evidence type="ECO:0000259" key="10">
    <source>
        <dbReference type="PROSITE" id="PS51324"/>
    </source>
</evidence>
<organism evidence="14">
    <name type="scientific">Cowpox virus</name>
    <name type="common">CPV</name>
    <dbReference type="NCBI Taxonomy" id="10243"/>
    <lineage>
        <taxon>Viruses</taxon>
        <taxon>Varidnaviria</taxon>
        <taxon>Bamfordvirae</taxon>
        <taxon>Nucleocytoviricota</taxon>
        <taxon>Pokkesviricetes</taxon>
        <taxon>Chitovirales</taxon>
        <taxon>Poxviridae</taxon>
        <taxon>Chordopoxvirinae</taxon>
        <taxon>Orthopoxvirus</taxon>
        <taxon>Orthopoxvirus cowpox</taxon>
    </lineage>
</organism>
<accession>A0A290GQ25</accession>
<evidence type="ECO:0000256" key="7">
    <source>
        <dbReference type="ARBA" id="ARBA00034729"/>
    </source>
</evidence>
<dbReference type="EC" id="1.8.3.2" evidence="9"/>
<dbReference type="Proteomes" id="UP000282059">
    <property type="component" value="Segment"/>
</dbReference>
<comment type="similarity">
    <text evidence="7">Belongs to the orthopoxvirus OPG072 family.</text>
</comment>
<dbReference type="SUPFAM" id="SSF69000">
    <property type="entry name" value="FAD-dependent thiol oxidase"/>
    <property type="match status" value="1"/>
</dbReference>
<organismHost>
    <name type="scientific">Bos taurus</name>
    <name type="common">Bovine</name>
    <dbReference type="NCBI Taxonomy" id="9913"/>
</organismHost>
<evidence type="ECO:0000256" key="8">
    <source>
        <dbReference type="ARBA" id="ARBA00048864"/>
    </source>
</evidence>
<dbReference type="EMBL" id="HQ420893">
    <property type="protein sequence ID" value="ADZ29188.1"/>
    <property type="molecule type" value="Genomic_DNA"/>
</dbReference>
<comment type="cofactor">
    <cofactor evidence="1 9">
        <name>FAD</name>
        <dbReference type="ChEBI" id="CHEBI:57692"/>
    </cofactor>
</comment>
<feature type="domain" description="ERV/ALR sulfhydryl oxidase" evidence="10">
    <location>
        <begin position="1"/>
        <end position="95"/>
    </location>
</feature>
<reference evidence="11" key="1">
    <citation type="submission" date="2010-10" db="EMBL/GenBank/DDBJ databases">
        <authorList>
            <person name="Sammons S.A."/>
            <person name="Carroll D.S."/>
            <person name="Meyer H."/>
        </authorList>
    </citation>
    <scope>NUCLEOTIDE SEQUENCE</scope>
    <source>
        <strain evidence="11">Austria 1999</strain>
        <strain evidence="12">Finland_2000_MAN</strain>
    </source>
</reference>
<organismHost>
    <name type="scientific">Felis catus</name>
    <name type="common">Cat</name>
    <name type="synonym">Felis silvestris catus</name>
    <dbReference type="NCBI Taxonomy" id="9685"/>
</organismHost>
<organismHost>
    <name type="scientific">Loxodonta africana</name>
    <name type="common">African elephant</name>
    <dbReference type="NCBI Taxonomy" id="9785"/>
</organismHost>
<name>A0A290GQ25_COWPX</name>
<evidence type="ECO:0000313" key="15">
    <source>
        <dbReference type="EMBL" id="QEM25167.1"/>
    </source>
</evidence>
<comment type="catalytic activity">
    <reaction evidence="8 9">
        <text>2 R'C(R)SH + O2 = R'C(R)S-S(R)CR' + H2O2</text>
        <dbReference type="Rhea" id="RHEA:17357"/>
        <dbReference type="ChEBI" id="CHEBI:15379"/>
        <dbReference type="ChEBI" id="CHEBI:16240"/>
        <dbReference type="ChEBI" id="CHEBI:16520"/>
        <dbReference type="ChEBI" id="CHEBI:17412"/>
        <dbReference type="EC" id="1.8.3.2"/>
    </reaction>
</comment>
<dbReference type="EMBL" id="HQ407377">
    <property type="protein sequence ID" value="ADZ24075.1"/>
    <property type="molecule type" value="Genomic_DNA"/>
</dbReference>
<keyword evidence="5" id="KW-1015">Disulfide bond</keyword>
<proteinExistence type="inferred from homology"/>
<dbReference type="InterPro" id="IPR017905">
    <property type="entry name" value="ERV/ALR_sulphydryl_oxidase"/>
</dbReference>
<dbReference type="InterPro" id="IPR036774">
    <property type="entry name" value="ERV/ALR_sulphydryl_oxid_sf"/>
</dbReference>
<dbReference type="GO" id="GO:0016972">
    <property type="term" value="F:thiol oxidase activity"/>
    <property type="evidence" value="ECO:0007669"/>
    <property type="project" value="UniProtKB-EC"/>
</dbReference>
<protein>
    <recommendedName>
        <fullName evidence="9">Sulfhydryl oxidase</fullName>
        <ecNumber evidence="9">1.8.3.2</ecNumber>
    </recommendedName>
</protein>
<dbReference type="Proteomes" id="UP000113999">
    <property type="component" value="Segment"/>
</dbReference>
<dbReference type="Gene3D" id="1.20.120.310">
    <property type="entry name" value="ERV/ALR sulfhydryl oxidase domain"/>
    <property type="match status" value="1"/>
</dbReference>
<keyword evidence="6" id="KW-0676">Redox-active center</keyword>
<gene>
    <name evidence="15" type="ORF">CPXV076</name>
    <name evidence="11" type="ORF">CPXV_AUS1999_867_071</name>
    <name evidence="12" type="ORF">CPXV_FIN2000_MAN_071</name>
</gene>
<dbReference type="EMBL" id="KY569018">
    <property type="protein sequence ID" value="ATB55116.1"/>
    <property type="molecule type" value="Genomic_DNA"/>
</dbReference>
<organismHost>
    <name type="scientific">Myodes glareolus</name>
    <name type="common">Bank vole</name>
    <name type="synonym">Clethrionomys glareolus</name>
    <dbReference type="NCBI Taxonomy" id="447135"/>
</organismHost>
<evidence type="ECO:0000256" key="1">
    <source>
        <dbReference type="ARBA" id="ARBA00001974"/>
    </source>
</evidence>
<dbReference type="PIRSF" id="PIRSF015696">
    <property type="entry name" value="VAC_E10R"/>
    <property type="match status" value="1"/>
</dbReference>
<dbReference type="EMBL" id="KY569020">
    <property type="protein sequence ID" value="ATB55553.1"/>
    <property type="molecule type" value="Genomic_DNA"/>
</dbReference>
<dbReference type="Proteomes" id="UP000282623">
    <property type="component" value="Segment"/>
</dbReference>
<dbReference type="Proteomes" id="UP000324041">
    <property type="component" value="Genome"/>
</dbReference>
<evidence type="ECO:0000256" key="2">
    <source>
        <dbReference type="ARBA" id="ARBA00022630"/>
    </source>
</evidence>
<sequence>MNPKHWGRAVWTIIFIVLSQAGLDGNIEACKRKLYTIVSTLPCPACRRHATIAIEDNNVMSSDDLNYIYYFFIRLFNNLVSDPKYAIDVSKVKPL</sequence>
<evidence type="ECO:0000313" key="14">
    <source>
        <dbReference type="EMBL" id="ATB55553.1"/>
    </source>
</evidence>
<organismHost>
    <name type="scientific">Mus musculus</name>
    <name type="common">Mouse</name>
    <dbReference type="NCBI Taxonomy" id="10090"/>
</organismHost>
<reference evidence="14" key="4">
    <citation type="submission" date="2017-02" db="EMBL/GenBank/DDBJ databases">
        <title>Seasonal Recurring Cowpox Virus Outbreaks in Captive Cheetahs (Acinonyx jubatus).</title>
        <authorList>
            <person name="Stagegaard J."/>
            <person name="Kurth A."/>
            <person name="Stern D."/>
            <person name="Dabrowski P.W."/>
            <person name="Pocknell A."/>
            <person name="Nitsche A."/>
            <person name="Schrick L."/>
        </authorList>
    </citation>
    <scope>NUCLEOTIDE SEQUENCE [LARGE SCALE GENOMIC DNA]</scope>
    <source>
        <strain evidence="13">CPXV CheHurley_DK_2012</strain>
        <strain evidence="14">CPXV CheNuru_DK_2012</strain>
    </source>
</reference>
<organismHost>
    <name type="scientific">Apodemus sylvaticus</name>
    <name type="common">European woodmouse</name>
    <dbReference type="NCBI Taxonomy" id="10129"/>
</organismHost>
<keyword evidence="4 9" id="KW-0560">Oxidoreductase</keyword>
<reference evidence="16 17" key="2">
    <citation type="journal article" date="2011" name="PLoS ONE">
        <title>Chasing Jenner's Vaccine: Revisiting Cowpox Virus Classification.</title>
        <authorList>
            <person name="Carroll D.S."/>
            <person name="Emerson G.L."/>
            <person name="Li Y."/>
            <person name="Sammons S."/>
            <person name="Olson V."/>
            <person name="Frace M."/>
            <person name="Nakazawa Y."/>
            <person name="Czerny C.P."/>
            <person name="Tryland M."/>
            <person name="Kolodziejek J."/>
            <person name="Nowotny N."/>
            <person name="Olsen-Rasmussen M."/>
            <person name="Khristova M."/>
            <person name="Govil D."/>
            <person name="Karem K."/>
            <person name="Damon I.K."/>
            <person name="Meyer H."/>
        </authorList>
    </citation>
    <scope>NUCLEOTIDE SEQUENCE [LARGE SCALE GENOMIC DNA]</scope>
    <source>
        <strain evidence="11">Austria 1999</strain>
        <strain evidence="12">Finland_2000_MAN</strain>
    </source>
</reference>
<keyword evidence="2 9" id="KW-0285">Flavoprotein</keyword>
<evidence type="ECO:0000313" key="12">
    <source>
        <dbReference type="EMBL" id="ADZ29188.1"/>
    </source>
</evidence>
<evidence type="ECO:0000313" key="11">
    <source>
        <dbReference type="EMBL" id="ADZ24075.1"/>
    </source>
</evidence>
<reference evidence="15" key="3">
    <citation type="journal article" date="2017" name="Viruses">
        <title>Cowpox virus: What's in a Name?</title>
        <authorList>
            <person name="Mauldin M.R."/>
            <person name="Antwerpen M."/>
            <person name="Emerson G.L."/>
            <person name="Li Y."/>
            <person name="Zoeller G."/>
            <person name="Carroll D.S."/>
            <person name="Meyer H."/>
        </authorList>
    </citation>
    <scope>NUCLEOTIDE SEQUENCE [LARGE SCALE GENOMIC DNA]</scope>
    <source>
        <strain evidence="15">CPXV_Catpox3L97</strain>
    </source>
</reference>
<keyword evidence="3 9" id="KW-0274">FAD</keyword>
<evidence type="ECO:0000313" key="16">
    <source>
        <dbReference type="Proteomes" id="UP000113999"/>
    </source>
</evidence>
<evidence type="ECO:0000256" key="5">
    <source>
        <dbReference type="ARBA" id="ARBA00023157"/>
    </source>
</evidence>